<dbReference type="EMBL" id="JBHSTI010000008">
    <property type="protein sequence ID" value="MFC6239058.1"/>
    <property type="molecule type" value="Genomic_DNA"/>
</dbReference>
<dbReference type="InterPro" id="IPR053883">
    <property type="entry name" value="DUF3097_N"/>
</dbReference>
<dbReference type="Proteomes" id="UP001596138">
    <property type="component" value="Unassembled WGS sequence"/>
</dbReference>
<dbReference type="InterPro" id="IPR021447">
    <property type="entry name" value="DUF3097_C"/>
</dbReference>
<dbReference type="Pfam" id="PF22845">
    <property type="entry name" value="DUF3097_N"/>
    <property type="match status" value="1"/>
</dbReference>
<protein>
    <submittedName>
        <fullName evidence="3">DUF3097 domain-containing protein</fullName>
    </submittedName>
</protein>
<accession>A0ABW1T2V5</accession>
<evidence type="ECO:0000313" key="3">
    <source>
        <dbReference type="EMBL" id="MFC6239058.1"/>
    </source>
</evidence>
<feature type="domain" description="DUF3097" evidence="2">
    <location>
        <begin position="28"/>
        <end position="91"/>
    </location>
</feature>
<name>A0ABW1T2V5_9ACTN</name>
<evidence type="ECO:0000259" key="2">
    <source>
        <dbReference type="Pfam" id="PF22845"/>
    </source>
</evidence>
<dbReference type="RefSeq" id="WP_386767799.1">
    <property type="nucleotide sequence ID" value="NZ_JBHSTI010000008.1"/>
</dbReference>
<proteinExistence type="predicted"/>
<sequence>MTPSPNDRYGRDVLSSDPHAPRRKVVREVGAETDLVVECAISGFCGAVVGFDKGPTGIAVVLEDRKGLRRPFLLRPAGFLLDGETVTLVRPAVAAPSGPTRTASGSIAVAGARARVARESRIWVEGLHDAELVEKVWGHDLRVEGVVVEPLHGADDLLATVTAFRPSKDRRIGVLLDHLVPGSKETRIADEVRRLHSPHVVVLGHPYVDVWQAIRPQVLGIDAWPVVPKGQPWKEGVLAALGRPHSTPADVADGWRWLLGHVRSYADLEPTLLARVEELIDVVTA</sequence>
<keyword evidence="4" id="KW-1185">Reference proteome</keyword>
<comment type="caution">
    <text evidence="3">The sequence shown here is derived from an EMBL/GenBank/DDBJ whole genome shotgun (WGS) entry which is preliminary data.</text>
</comment>
<reference evidence="4" key="1">
    <citation type="journal article" date="2019" name="Int. J. Syst. Evol. Microbiol.">
        <title>The Global Catalogue of Microorganisms (GCM) 10K type strain sequencing project: providing services to taxonomists for standard genome sequencing and annotation.</title>
        <authorList>
            <consortium name="The Broad Institute Genomics Platform"/>
            <consortium name="The Broad Institute Genome Sequencing Center for Infectious Disease"/>
            <person name="Wu L."/>
            <person name="Ma J."/>
        </authorList>
    </citation>
    <scope>NUCLEOTIDE SEQUENCE [LARGE SCALE GENOMIC DNA]</scope>
    <source>
        <strain evidence="4">CGMCC 4.7317</strain>
    </source>
</reference>
<gene>
    <name evidence="3" type="ORF">ACFQGU_14325</name>
</gene>
<feature type="domain" description="DUF3097" evidence="1">
    <location>
        <begin position="120"/>
        <end position="284"/>
    </location>
</feature>
<evidence type="ECO:0000259" key="1">
    <source>
        <dbReference type="Pfam" id="PF11296"/>
    </source>
</evidence>
<evidence type="ECO:0000313" key="4">
    <source>
        <dbReference type="Proteomes" id="UP001596138"/>
    </source>
</evidence>
<dbReference type="Pfam" id="PF11296">
    <property type="entry name" value="DUF3097_C"/>
    <property type="match status" value="1"/>
</dbReference>
<organism evidence="3 4">
    <name type="scientific">Longivirga aurantiaca</name>
    <dbReference type="NCBI Taxonomy" id="1837743"/>
    <lineage>
        <taxon>Bacteria</taxon>
        <taxon>Bacillati</taxon>
        <taxon>Actinomycetota</taxon>
        <taxon>Actinomycetes</taxon>
        <taxon>Sporichthyales</taxon>
        <taxon>Sporichthyaceae</taxon>
        <taxon>Longivirga</taxon>
    </lineage>
</organism>